<dbReference type="RefSeq" id="WP_273924918.1">
    <property type="nucleotide sequence ID" value="NZ_JAQSIO010000001.1"/>
</dbReference>
<dbReference type="CDD" id="cd05666">
    <property type="entry name" value="M20_Acy1-like"/>
    <property type="match status" value="1"/>
</dbReference>
<dbReference type="EMBL" id="JAQSIO010000001">
    <property type="protein sequence ID" value="MDD0813396.1"/>
    <property type="molecule type" value="Genomic_DNA"/>
</dbReference>
<dbReference type="Pfam" id="PF01546">
    <property type="entry name" value="Peptidase_M20"/>
    <property type="match status" value="1"/>
</dbReference>
<dbReference type="InterPro" id="IPR036264">
    <property type="entry name" value="Bact_exopeptidase_dim_dom"/>
</dbReference>
<dbReference type="InterPro" id="IPR017439">
    <property type="entry name" value="Amidohydrolase"/>
</dbReference>
<dbReference type="SUPFAM" id="SSF55031">
    <property type="entry name" value="Bacterial exopeptidase dimerisation domain"/>
    <property type="match status" value="1"/>
</dbReference>
<sequence length="413" mass="44671">MYGDHNTPVRLRATGRAFEHIARFHPELTAFRRDLHAHPELGFEEVYTGGRVREALKLCGVDEIHEGLGKTGLVAVIHGQRRDSGRLIGLRADMDALPMAEHNDFAWRSTKSGLMHGCGHDGHTAMLIGAARYLAETRRFNGTAVLIFQPGEEGYAGAKAMIDDGLFERFPVQSVFGMHNWPGMAPGMIGINPGPMMAAADRITIEITGRGGHGAHAYQTIDPVVVSAHIITAVQSIVSRNVRGIDSAVISICAMQAGDLGAMSVVPGSATLVGTVRTFNPEVQDLVERRLNELCSAIALGFGATAKVNYERIYPATINTLAEARFAGDVAQHLVGKDHVVRDLEPSMGAEDFSFMLQVKPGAYLRIGQGTQHSSAYLHNNRYDFNDDILPLGSALHAGLIEQGLPLEPRQAD</sequence>
<dbReference type="InterPro" id="IPR002933">
    <property type="entry name" value="Peptidase_M20"/>
</dbReference>
<dbReference type="PIRSF" id="PIRSF005962">
    <property type="entry name" value="Pept_M20D_amidohydro"/>
    <property type="match status" value="1"/>
</dbReference>
<comment type="caution">
    <text evidence="3">The sequence shown here is derived from an EMBL/GenBank/DDBJ whole genome shotgun (WGS) entry which is preliminary data.</text>
</comment>
<gene>
    <name evidence="3" type="ORF">PSQ39_02010</name>
</gene>
<evidence type="ECO:0000313" key="3">
    <source>
        <dbReference type="EMBL" id="MDD0813396.1"/>
    </source>
</evidence>
<dbReference type="Pfam" id="PF07687">
    <property type="entry name" value="M20_dimer"/>
    <property type="match status" value="1"/>
</dbReference>
<evidence type="ECO:0000256" key="1">
    <source>
        <dbReference type="ARBA" id="ARBA00022801"/>
    </source>
</evidence>
<dbReference type="SUPFAM" id="SSF53187">
    <property type="entry name" value="Zn-dependent exopeptidases"/>
    <property type="match status" value="1"/>
</dbReference>
<organism evidence="3 4">
    <name type="scientific">Curvibacter microcysteis</name>
    <dbReference type="NCBI Taxonomy" id="3026419"/>
    <lineage>
        <taxon>Bacteria</taxon>
        <taxon>Pseudomonadati</taxon>
        <taxon>Pseudomonadota</taxon>
        <taxon>Betaproteobacteria</taxon>
        <taxon>Burkholderiales</taxon>
        <taxon>Comamonadaceae</taxon>
        <taxon>Curvibacter</taxon>
    </lineage>
</organism>
<protein>
    <submittedName>
        <fullName evidence="3">M20 family metallopeptidase</fullName>
    </submittedName>
</protein>
<dbReference type="NCBIfam" id="TIGR01891">
    <property type="entry name" value="amidohydrolases"/>
    <property type="match status" value="1"/>
</dbReference>
<evidence type="ECO:0000259" key="2">
    <source>
        <dbReference type="Pfam" id="PF07687"/>
    </source>
</evidence>
<name>A0ABT5MAD8_9BURK</name>
<dbReference type="Gene3D" id="3.40.630.10">
    <property type="entry name" value="Zn peptidases"/>
    <property type="match status" value="1"/>
</dbReference>
<proteinExistence type="predicted"/>
<accession>A0ABT5MAD8</accession>
<feature type="domain" description="Peptidase M20 dimerisation" evidence="2">
    <location>
        <begin position="203"/>
        <end position="297"/>
    </location>
</feature>
<dbReference type="Proteomes" id="UP001528672">
    <property type="component" value="Unassembled WGS sequence"/>
</dbReference>
<dbReference type="PANTHER" id="PTHR11014">
    <property type="entry name" value="PEPTIDASE M20 FAMILY MEMBER"/>
    <property type="match status" value="1"/>
</dbReference>
<evidence type="ECO:0000313" key="4">
    <source>
        <dbReference type="Proteomes" id="UP001528672"/>
    </source>
</evidence>
<reference evidence="3 4" key="1">
    <citation type="submission" date="2023-02" db="EMBL/GenBank/DDBJ databases">
        <title>Bacterial whole genome sequence for Curvibacter sp. HBC28.</title>
        <authorList>
            <person name="Le V."/>
            <person name="Ko S.-R."/>
            <person name="Ahn C.-Y."/>
            <person name="Oh H.-M."/>
        </authorList>
    </citation>
    <scope>NUCLEOTIDE SEQUENCE [LARGE SCALE GENOMIC DNA]</scope>
    <source>
        <strain evidence="3 4">HBC28</strain>
    </source>
</reference>
<dbReference type="InterPro" id="IPR011650">
    <property type="entry name" value="Peptidase_M20_dimer"/>
</dbReference>
<dbReference type="Gene3D" id="3.30.70.360">
    <property type="match status" value="1"/>
</dbReference>
<keyword evidence="1" id="KW-0378">Hydrolase</keyword>
<keyword evidence="4" id="KW-1185">Reference proteome</keyword>
<dbReference type="PANTHER" id="PTHR11014:SF63">
    <property type="entry name" value="METALLOPEPTIDASE, PUTATIVE (AFU_ORTHOLOGUE AFUA_6G09600)-RELATED"/>
    <property type="match status" value="1"/>
</dbReference>